<evidence type="ECO:0000259" key="1">
    <source>
        <dbReference type="Pfam" id="PF18546"/>
    </source>
</evidence>
<organism evidence="2 3">
    <name type="scientific">Methylobacterium cerastii</name>
    <dbReference type="NCBI Taxonomy" id="932741"/>
    <lineage>
        <taxon>Bacteria</taxon>
        <taxon>Pseudomonadati</taxon>
        <taxon>Pseudomonadota</taxon>
        <taxon>Alphaproteobacteria</taxon>
        <taxon>Hyphomicrobiales</taxon>
        <taxon>Methylobacteriaceae</taxon>
        <taxon>Methylobacterium</taxon>
    </lineage>
</organism>
<proteinExistence type="predicted"/>
<dbReference type="Pfam" id="PF18546">
    <property type="entry name" value="MetOD1"/>
    <property type="match status" value="1"/>
</dbReference>
<dbReference type="RefSeq" id="WP_238272995.1">
    <property type="nucleotide sequence ID" value="NZ_BPQG01000083.1"/>
</dbReference>
<dbReference type="InterPro" id="IPR041359">
    <property type="entry name" value="MetOD1"/>
</dbReference>
<dbReference type="Proteomes" id="UP001055117">
    <property type="component" value="Unassembled WGS sequence"/>
</dbReference>
<reference evidence="2 3" key="1">
    <citation type="journal article" date="2021" name="Front. Microbiol.">
        <title>Comprehensive Comparative Genomics and Phenotyping of Methylobacterium Species.</title>
        <authorList>
            <person name="Alessa O."/>
            <person name="Ogura Y."/>
            <person name="Fujitani Y."/>
            <person name="Takami H."/>
            <person name="Hayashi T."/>
            <person name="Sahin N."/>
            <person name="Tani A."/>
        </authorList>
    </citation>
    <scope>NUCLEOTIDE SEQUENCE [LARGE SCALE GENOMIC DNA]</scope>
    <source>
        <strain evidence="2 3">DSM 23679</strain>
    </source>
</reference>
<accession>A0ABQ4QN11</accession>
<name>A0ABQ4QN11_9HYPH</name>
<sequence>MEHRAVDITAFDQAQIGIDRERFLGMVVRVLNSTLEDTVGSRETSGFINLVGLAISEEIEAEYLRAAGTSRLDLKATIGALIDLKRRLGGDFYVIEETAERIVLGNRRCPFGDLAKDSPSMCMVTSHVFGHMVAESQGYGRVTLADTIARGAHGCRIVIDLDPDAPDDGGQAYFGKADA</sequence>
<evidence type="ECO:0000313" key="2">
    <source>
        <dbReference type="EMBL" id="GJD46651.1"/>
    </source>
</evidence>
<comment type="caution">
    <text evidence="2">The sequence shown here is derived from an EMBL/GenBank/DDBJ whole genome shotgun (WGS) entry which is preliminary data.</text>
</comment>
<gene>
    <name evidence="2" type="ORF">AFCDBAGC_4534</name>
</gene>
<evidence type="ECO:0000313" key="3">
    <source>
        <dbReference type="Proteomes" id="UP001055117"/>
    </source>
</evidence>
<dbReference type="EMBL" id="BPQG01000083">
    <property type="protein sequence ID" value="GJD46651.1"/>
    <property type="molecule type" value="Genomic_DNA"/>
</dbReference>
<keyword evidence="3" id="KW-1185">Reference proteome</keyword>
<protein>
    <recommendedName>
        <fullName evidence="1">Metanogen output domain-containing protein</fullName>
    </recommendedName>
</protein>
<feature type="domain" description="Metanogen output" evidence="1">
    <location>
        <begin position="31"/>
        <end position="159"/>
    </location>
</feature>